<comment type="caution">
    <text evidence="3">The sequence shown here is derived from an EMBL/GenBank/DDBJ whole genome shotgun (WGS) entry which is preliminary data.</text>
</comment>
<evidence type="ECO:0000313" key="3">
    <source>
        <dbReference type="EMBL" id="MEY8763877.1"/>
    </source>
</evidence>
<dbReference type="EMBL" id="JBGFFE010000012">
    <property type="protein sequence ID" value="MEY8763877.1"/>
    <property type="molecule type" value="Genomic_DNA"/>
</dbReference>
<dbReference type="InterPro" id="IPR018310">
    <property type="entry name" value="Put_endonuclease_Z1-dom"/>
</dbReference>
<evidence type="ECO:0000259" key="2">
    <source>
        <dbReference type="Pfam" id="PF10593"/>
    </source>
</evidence>
<feature type="domain" description="Helicase/UvrB N-terminal" evidence="1">
    <location>
        <begin position="53"/>
        <end position="176"/>
    </location>
</feature>
<reference evidence="3 4" key="1">
    <citation type="submission" date="2024-08" db="EMBL/GenBank/DDBJ databases">
        <title>Clostridium lapicellarii sp. nov., and Clostridium renhuaiense sp. nov., two species isolated from the mud in a fermentation cellar used for producing sauce-flavour Chinese liquors.</title>
        <authorList>
            <person name="Yang F."/>
            <person name="Wang H."/>
            <person name="Chen L.Q."/>
            <person name="Zhou N."/>
            <person name="Lu J.J."/>
            <person name="Pu X.X."/>
            <person name="Wan B."/>
            <person name="Wang L."/>
            <person name="Liu S.J."/>
        </authorList>
    </citation>
    <scope>NUCLEOTIDE SEQUENCE [LARGE SCALE GENOMIC DNA]</scope>
    <source>
        <strain evidence="3 4">MT-113</strain>
    </source>
</reference>
<protein>
    <submittedName>
        <fullName evidence="3">Z1 domain-containing protein</fullName>
    </submittedName>
</protein>
<dbReference type="Pfam" id="PF04851">
    <property type="entry name" value="ResIII"/>
    <property type="match status" value="1"/>
</dbReference>
<proteinExistence type="predicted"/>
<dbReference type="Proteomes" id="UP001565220">
    <property type="component" value="Unassembled WGS sequence"/>
</dbReference>
<feature type="domain" description="Putative endonuclease Z1" evidence="2">
    <location>
        <begin position="308"/>
        <end position="520"/>
    </location>
</feature>
<dbReference type="InterPro" id="IPR006935">
    <property type="entry name" value="Helicase/UvrB_N"/>
</dbReference>
<gene>
    <name evidence="3" type="ORF">AB8S09_09535</name>
</gene>
<dbReference type="RefSeq" id="WP_294182732.1">
    <property type="nucleotide sequence ID" value="NZ_JBGFFE010000012.1"/>
</dbReference>
<sequence>MKTDGKFYSYKKAEGTGYNEELKKCIEDTCKYCIDDTWLDSQEKINKPIMMLGKIQSGKTRAFIGVISLAFDNSFDMVFILTKNSRALIQQTISRMKKEFKSFIDEYEVVVTDIMKANTRISGYQLEQKNIIVAKKEKNNIDRLIEFINNYSINENKKCLIIDDEADTTGIGYNKIKGVDKFTLRTVSSKVNEMRGTLDGCVFIEVTATPYALYLQPDFDETSPLQPIKPLKTVLVPHGKGYIGGEYYFIDSRDETHPASLLFEPISQDEGDIVSDQKRKGKKSKIEDRRTFKEEEILIREDKLTVFKKGIVNFIIGAIVLRKLYKKKDHYAYVIHTATQKNSHVNLQNVAEIFIQQIKNRSKDVLTIIEKLVRESFKDISSSVTAYGYTMPDYSFIRNEFYSYIDRGYYSINVVNADQDVDILLNEETGELNLTTPCSIFVGGQVLDRGVTIPNMIGFYYGRNPKTMQQDTVLQHSRMFGYRKALLPVTRFYTTSRIHSNMEKITEIDSVLREDIKEGKQGNGVYFITKKYQDNVYGVGGIRPCSPAKIRISDIILLESQKRILPIGFTPKIKTISVGCNNTMKKYLKDFNISEKSDGVMVSIKNAEKLINIAYSAIDKDVDDSRFIPEDEFLMILRYMADNSKNIPVIVRTKRTLSKYKKHGGIKTLSDSPDTPAPLDIAKELAINVPVLMLIQETENAEGWGHRPFWWPVIVAPENIAKTIYAAKVAGEKISI</sequence>
<evidence type="ECO:0000313" key="4">
    <source>
        <dbReference type="Proteomes" id="UP001565220"/>
    </source>
</evidence>
<organism evidence="3 4">
    <name type="scientific">Clostridium lapidicellarium</name>
    <dbReference type="NCBI Taxonomy" id="3240931"/>
    <lineage>
        <taxon>Bacteria</taxon>
        <taxon>Bacillati</taxon>
        <taxon>Bacillota</taxon>
        <taxon>Clostridia</taxon>
        <taxon>Eubacteriales</taxon>
        <taxon>Clostridiaceae</taxon>
        <taxon>Clostridium</taxon>
    </lineage>
</organism>
<dbReference type="Pfam" id="PF10593">
    <property type="entry name" value="Z1"/>
    <property type="match status" value="1"/>
</dbReference>
<accession>A0ABV4DY49</accession>
<evidence type="ECO:0000259" key="1">
    <source>
        <dbReference type="Pfam" id="PF04851"/>
    </source>
</evidence>
<keyword evidence="4" id="KW-1185">Reference proteome</keyword>
<name>A0ABV4DY49_9CLOT</name>